<accession>A0A6C0GX42</accession>
<organism evidence="1 2">
    <name type="scientific">Rhodocytophaga rosea</name>
    <dbReference type="NCBI Taxonomy" id="2704465"/>
    <lineage>
        <taxon>Bacteria</taxon>
        <taxon>Pseudomonadati</taxon>
        <taxon>Bacteroidota</taxon>
        <taxon>Cytophagia</taxon>
        <taxon>Cytophagales</taxon>
        <taxon>Rhodocytophagaceae</taxon>
        <taxon>Rhodocytophaga</taxon>
    </lineage>
</organism>
<dbReference type="Proteomes" id="UP000480178">
    <property type="component" value="Chromosome"/>
</dbReference>
<dbReference type="InterPro" id="IPR054268">
    <property type="entry name" value="DUF6999"/>
</dbReference>
<name>A0A6C0GX42_9BACT</name>
<sequence>MVNSIEYFEQLEHNPKDPNPWQALFWDRSIPFNPTSKAAFLYDSQTRSRQFILPVARVVCRLTIMFIQLIKLLIPNMAFPKFLHKCLYWGMKYWITPEANYLILRHFNLGSEVLQFIKENVLGVDITMNPLKPTRLEDVKDNLFLNHDLNLFNFVIRLNKDMQQKGISIKPVKYPDLSCITVGEFKFEKFRNGFTNILDLSTAIEMFTPIYQLLLTDKDFWRASNSLQLDETIGLYAATILNSPEKLVALNNKHPMIPLTTWSAGFRLTLHGLSTEVLHALLVDLKKAQKEKPLVMEESTGS</sequence>
<keyword evidence="2" id="KW-1185">Reference proteome</keyword>
<dbReference type="KEGG" id="rhoz:GXP67_29290"/>
<dbReference type="AlphaFoldDB" id="A0A6C0GX42"/>
<reference evidence="1 2" key="1">
    <citation type="submission" date="2020-01" db="EMBL/GenBank/DDBJ databases">
        <authorList>
            <person name="Kim M.K."/>
        </authorList>
    </citation>
    <scope>NUCLEOTIDE SEQUENCE [LARGE SCALE GENOMIC DNA]</scope>
    <source>
        <strain evidence="1 2">172606-1</strain>
    </source>
</reference>
<evidence type="ECO:0000313" key="2">
    <source>
        <dbReference type="Proteomes" id="UP000480178"/>
    </source>
</evidence>
<dbReference type="EMBL" id="CP048222">
    <property type="protein sequence ID" value="QHT72203.1"/>
    <property type="molecule type" value="Genomic_DNA"/>
</dbReference>
<dbReference type="Pfam" id="PF22523">
    <property type="entry name" value="DUF6999"/>
    <property type="match status" value="1"/>
</dbReference>
<proteinExistence type="predicted"/>
<gene>
    <name evidence="1" type="ORF">GXP67_29290</name>
</gene>
<protein>
    <submittedName>
        <fullName evidence="1">Uncharacterized protein</fullName>
    </submittedName>
</protein>
<evidence type="ECO:0000313" key="1">
    <source>
        <dbReference type="EMBL" id="QHT72203.1"/>
    </source>
</evidence>